<protein>
    <submittedName>
        <fullName evidence="6">TetR/AcrR family transcriptional regulator</fullName>
    </submittedName>
</protein>
<evidence type="ECO:0000313" key="7">
    <source>
        <dbReference type="Proteomes" id="UP001174196"/>
    </source>
</evidence>
<dbReference type="InterPro" id="IPR050109">
    <property type="entry name" value="HTH-type_TetR-like_transc_reg"/>
</dbReference>
<dbReference type="PRINTS" id="PR00455">
    <property type="entry name" value="HTHTETR"/>
</dbReference>
<dbReference type="RefSeq" id="WP_301237888.1">
    <property type="nucleotide sequence ID" value="NZ_JANRHH010000020.1"/>
</dbReference>
<evidence type="ECO:0000313" key="6">
    <source>
        <dbReference type="EMBL" id="MDN4593174.1"/>
    </source>
</evidence>
<evidence type="ECO:0000256" key="2">
    <source>
        <dbReference type="ARBA" id="ARBA00023125"/>
    </source>
</evidence>
<keyword evidence="3" id="KW-0804">Transcription</keyword>
<keyword evidence="2 4" id="KW-0238">DNA-binding</keyword>
<dbReference type="PANTHER" id="PTHR30055">
    <property type="entry name" value="HTH-TYPE TRANSCRIPTIONAL REGULATOR RUTR"/>
    <property type="match status" value="1"/>
</dbReference>
<gene>
    <name evidence="6" type="ORF">NWF35_04540</name>
</gene>
<dbReference type="InterPro" id="IPR001647">
    <property type="entry name" value="HTH_TetR"/>
</dbReference>
<dbReference type="SUPFAM" id="SSF46689">
    <property type="entry name" value="Homeodomain-like"/>
    <property type="match status" value="1"/>
</dbReference>
<sequence length="193" mass="21988">MNKEHQTAVRQHILESTFRCLAENGSSSLSVRKIAQEADITLSLVHYYFPNKEELLVAAASYTLEKQLASIREELHSIATVTDRIKKIMSIVREQFTDTPWRKVYFDLLSMASWSPRMAQEVKKMQDDLIERIVNLCTNSFTDRMVKRAFVRTLLAILNGLALQVLNGAPEEEIKTAFGMAERAILSLLPQSD</sequence>
<dbReference type="EMBL" id="JANRHH010000020">
    <property type="protein sequence ID" value="MDN4593174.1"/>
    <property type="molecule type" value="Genomic_DNA"/>
</dbReference>
<dbReference type="PROSITE" id="PS50977">
    <property type="entry name" value="HTH_TETR_2"/>
    <property type="match status" value="1"/>
</dbReference>
<evidence type="ECO:0000256" key="1">
    <source>
        <dbReference type="ARBA" id="ARBA00023015"/>
    </source>
</evidence>
<dbReference type="InterPro" id="IPR009057">
    <property type="entry name" value="Homeodomain-like_sf"/>
</dbReference>
<dbReference type="Pfam" id="PF00440">
    <property type="entry name" value="TetR_N"/>
    <property type="match status" value="1"/>
</dbReference>
<dbReference type="Gene3D" id="1.10.357.10">
    <property type="entry name" value="Tetracycline Repressor, domain 2"/>
    <property type="match status" value="1"/>
</dbReference>
<accession>A0ABT8ILV9</accession>
<keyword evidence="7" id="KW-1185">Reference proteome</keyword>
<dbReference type="InterPro" id="IPR036271">
    <property type="entry name" value="Tet_transcr_reg_TetR-rel_C_sf"/>
</dbReference>
<evidence type="ECO:0000256" key="4">
    <source>
        <dbReference type="PROSITE-ProRule" id="PRU00335"/>
    </source>
</evidence>
<feature type="DNA-binding region" description="H-T-H motif" evidence="4">
    <location>
        <begin position="30"/>
        <end position="49"/>
    </location>
</feature>
<proteinExistence type="predicted"/>
<dbReference type="PANTHER" id="PTHR30055:SF234">
    <property type="entry name" value="HTH-TYPE TRANSCRIPTIONAL REGULATOR BETI"/>
    <property type="match status" value="1"/>
</dbReference>
<keyword evidence="1" id="KW-0805">Transcription regulation</keyword>
<name>A0ABT8ILV9_9BACL</name>
<organism evidence="6 7">
    <name type="scientific">Polycladomyces subterraneus</name>
    <dbReference type="NCBI Taxonomy" id="1016997"/>
    <lineage>
        <taxon>Bacteria</taxon>
        <taxon>Bacillati</taxon>
        <taxon>Bacillota</taxon>
        <taxon>Bacilli</taxon>
        <taxon>Bacillales</taxon>
        <taxon>Thermoactinomycetaceae</taxon>
        <taxon>Polycladomyces</taxon>
    </lineage>
</organism>
<dbReference type="SUPFAM" id="SSF48498">
    <property type="entry name" value="Tetracyclin repressor-like, C-terminal domain"/>
    <property type="match status" value="1"/>
</dbReference>
<evidence type="ECO:0000259" key="5">
    <source>
        <dbReference type="PROSITE" id="PS50977"/>
    </source>
</evidence>
<reference evidence="6" key="1">
    <citation type="submission" date="2022-08" db="EMBL/GenBank/DDBJ databases">
        <title>Polycladomyces zharkentsis sp. nov., a novel thermophilic CMC and starch-degrading bacterium isolated from a geothermal spring in Kazakhstan.</title>
        <authorList>
            <person name="Mashzhan A."/>
            <person name="Kistaubaeva A."/>
            <person name="Javier-Lopez R."/>
            <person name="Birkeland N.-K."/>
        </authorList>
    </citation>
    <scope>NUCLEOTIDE SEQUENCE</scope>
    <source>
        <strain evidence="6">KSR 13</strain>
    </source>
</reference>
<comment type="caution">
    <text evidence="6">The sequence shown here is derived from an EMBL/GenBank/DDBJ whole genome shotgun (WGS) entry which is preliminary data.</text>
</comment>
<dbReference type="Proteomes" id="UP001174196">
    <property type="component" value="Unassembled WGS sequence"/>
</dbReference>
<evidence type="ECO:0000256" key="3">
    <source>
        <dbReference type="ARBA" id="ARBA00023163"/>
    </source>
</evidence>
<feature type="domain" description="HTH tetR-type" evidence="5">
    <location>
        <begin position="7"/>
        <end position="67"/>
    </location>
</feature>